<dbReference type="Proteomes" id="UP001396334">
    <property type="component" value="Unassembled WGS sequence"/>
</dbReference>
<evidence type="ECO:0000313" key="1">
    <source>
        <dbReference type="EMBL" id="KAK8477123.1"/>
    </source>
</evidence>
<keyword evidence="2" id="KW-1185">Reference proteome</keyword>
<comment type="caution">
    <text evidence="1">The sequence shown here is derived from an EMBL/GenBank/DDBJ whole genome shotgun (WGS) entry which is preliminary data.</text>
</comment>
<gene>
    <name evidence="1" type="ORF">V6N11_084139</name>
</gene>
<proteinExistence type="predicted"/>
<protein>
    <submittedName>
        <fullName evidence="1">Uncharacterized protein</fullName>
    </submittedName>
</protein>
<organism evidence="1 2">
    <name type="scientific">Hibiscus sabdariffa</name>
    <name type="common">roselle</name>
    <dbReference type="NCBI Taxonomy" id="183260"/>
    <lineage>
        <taxon>Eukaryota</taxon>
        <taxon>Viridiplantae</taxon>
        <taxon>Streptophyta</taxon>
        <taxon>Embryophyta</taxon>
        <taxon>Tracheophyta</taxon>
        <taxon>Spermatophyta</taxon>
        <taxon>Magnoliopsida</taxon>
        <taxon>eudicotyledons</taxon>
        <taxon>Gunneridae</taxon>
        <taxon>Pentapetalae</taxon>
        <taxon>rosids</taxon>
        <taxon>malvids</taxon>
        <taxon>Malvales</taxon>
        <taxon>Malvaceae</taxon>
        <taxon>Malvoideae</taxon>
        <taxon>Hibiscus</taxon>
    </lineage>
</organism>
<name>A0ABR1ZBD3_9ROSI</name>
<dbReference type="EMBL" id="JBBPBN010001913">
    <property type="protein sequence ID" value="KAK8477123.1"/>
    <property type="molecule type" value="Genomic_DNA"/>
</dbReference>
<evidence type="ECO:0000313" key="2">
    <source>
        <dbReference type="Proteomes" id="UP001396334"/>
    </source>
</evidence>
<reference evidence="1 2" key="1">
    <citation type="journal article" date="2024" name="G3 (Bethesda)">
        <title>Genome assembly of Hibiscus sabdariffa L. provides insights into metabolisms of medicinal natural products.</title>
        <authorList>
            <person name="Kim T."/>
        </authorList>
    </citation>
    <scope>NUCLEOTIDE SEQUENCE [LARGE SCALE GENOMIC DNA]</scope>
    <source>
        <strain evidence="1">TK-2024</strain>
        <tissue evidence="1">Old leaves</tissue>
    </source>
</reference>
<accession>A0ABR1ZBD3</accession>
<sequence>MDRGRDSDNTIRLCKNQMRKRRLPKQGGDSSPLIYKGRPSNYLFRLRMIMRENRVSVLNRDLEAVILLVLAIYTCLPSESDTFFTRRSPTPAAND</sequence>